<dbReference type="CDD" id="cd08861">
    <property type="entry name" value="OtcD1_ARO-CYC_like"/>
    <property type="match status" value="2"/>
</dbReference>
<evidence type="ECO:0000313" key="3">
    <source>
        <dbReference type="Proteomes" id="UP000295345"/>
    </source>
</evidence>
<proteinExistence type="predicted"/>
<comment type="caution">
    <text evidence="2">The sequence shown here is derived from an EMBL/GenBank/DDBJ whole genome shotgun (WGS) entry which is preliminary data.</text>
</comment>
<evidence type="ECO:0000259" key="1">
    <source>
        <dbReference type="Pfam" id="PF03364"/>
    </source>
</evidence>
<name>A0A4V2Y2Z1_9ACTN</name>
<sequence>MSQEQQPTTRNVRHEIAVLAPAVAVYQLIADVGNWPRIFPPTIHVDHLGHQGNSERIRIWATANGQAKSWTSRRELDSGALRIDFRQEVSSPPVAAMGGAWIVEPVGDRASLVHLLHDYRAVDDDPERLAWIDRAVDRNSRSELAALKDNIERDVGEDTTLAFEDSVRVRGSAKDLYDFVNEAGAWERRLPHVARVSCVEDTPGLQELEMDTRTKDGATHTTRSFRVCLPDRIHYKQVTLPPLLALHTGHWSFEADGDEVVATSQHTVVIDTTRIETVLGAGTTLDQAKAFARQALGTNSLATLGHAKEYAERRAVAGRG</sequence>
<dbReference type="AlphaFoldDB" id="A0A4V2Y2Z1"/>
<dbReference type="InterPro" id="IPR023393">
    <property type="entry name" value="START-like_dom_sf"/>
</dbReference>
<gene>
    <name evidence="2" type="ORF">E1283_15585</name>
</gene>
<keyword evidence="3" id="KW-1185">Reference proteome</keyword>
<accession>A0A4V2Y2Z1</accession>
<evidence type="ECO:0000313" key="2">
    <source>
        <dbReference type="EMBL" id="TDC74475.1"/>
    </source>
</evidence>
<dbReference type="Proteomes" id="UP000295345">
    <property type="component" value="Unassembled WGS sequence"/>
</dbReference>
<organism evidence="2 3">
    <name type="scientific">Streptomyces hainanensis</name>
    <dbReference type="NCBI Taxonomy" id="402648"/>
    <lineage>
        <taxon>Bacteria</taxon>
        <taxon>Bacillati</taxon>
        <taxon>Actinomycetota</taxon>
        <taxon>Actinomycetes</taxon>
        <taxon>Kitasatosporales</taxon>
        <taxon>Streptomycetaceae</taxon>
        <taxon>Streptomyces</taxon>
    </lineage>
</organism>
<dbReference type="Gene3D" id="3.30.530.20">
    <property type="match status" value="2"/>
</dbReference>
<feature type="domain" description="Coenzyme Q-binding protein COQ10 START" evidence="1">
    <location>
        <begin position="172"/>
        <end position="266"/>
    </location>
</feature>
<dbReference type="EMBL" id="SMKI01000146">
    <property type="protein sequence ID" value="TDC74475.1"/>
    <property type="molecule type" value="Genomic_DNA"/>
</dbReference>
<dbReference type="InterPro" id="IPR019587">
    <property type="entry name" value="Polyketide_cyclase/dehydratase"/>
</dbReference>
<dbReference type="Pfam" id="PF03364">
    <property type="entry name" value="Polyketide_cyc"/>
    <property type="match status" value="1"/>
</dbReference>
<dbReference type="SUPFAM" id="SSF55961">
    <property type="entry name" value="Bet v1-like"/>
    <property type="match status" value="2"/>
</dbReference>
<dbReference type="Pfam" id="PF10604">
    <property type="entry name" value="Polyketide_cyc2"/>
    <property type="match status" value="1"/>
</dbReference>
<reference evidence="2 3" key="1">
    <citation type="submission" date="2019-03" db="EMBL/GenBank/DDBJ databases">
        <title>Draft genome sequences of novel Actinobacteria.</title>
        <authorList>
            <person name="Sahin N."/>
            <person name="Ay H."/>
            <person name="Saygin H."/>
        </authorList>
    </citation>
    <scope>NUCLEOTIDE SEQUENCE [LARGE SCALE GENOMIC DNA]</scope>
    <source>
        <strain evidence="2 3">DSM 41900</strain>
    </source>
</reference>
<dbReference type="OrthoDB" id="3419705at2"/>
<protein>
    <submittedName>
        <fullName evidence="2">Cyclase</fullName>
    </submittedName>
</protein>
<dbReference type="InterPro" id="IPR005031">
    <property type="entry name" value="COQ10_START"/>
</dbReference>